<protein>
    <submittedName>
        <fullName evidence="1">Uncharacterized protein</fullName>
    </submittedName>
</protein>
<reference evidence="1 2" key="1">
    <citation type="submission" date="2016-03" db="EMBL/GenBank/DDBJ databases">
        <title>Shallow-sea hydrothermal system.</title>
        <authorList>
            <person name="Tang K."/>
        </authorList>
    </citation>
    <scope>NUCLEOTIDE SEQUENCE [LARGE SCALE GENOMIC DNA]</scope>
    <source>
        <strain evidence="1 2">JLT9</strain>
    </source>
</reference>
<dbReference type="STRING" id="1758689.SGUI_1670"/>
<sequence>MPSELLPEDVELVRYVTPEEQFDLKADCLEQEGFPPIREGGEISYIPGEDQMMAFAVANYVCVGRYPIDFAYTQPLTDAQWTRVYEHQVEVTVPCIRELGYEVADPPTLQTYLDTGPESRWNPVAEVEQQVTEDALSTGRWDSFEEFLDACPPSPPADELRGGG</sequence>
<dbReference type="AlphaFoldDB" id="A0A1B1NCB6"/>
<dbReference type="EMBL" id="CP014989">
    <property type="protein sequence ID" value="ANS79066.1"/>
    <property type="molecule type" value="Genomic_DNA"/>
</dbReference>
<dbReference type="Proteomes" id="UP000092482">
    <property type="component" value="Chromosome"/>
</dbReference>
<evidence type="ECO:0000313" key="2">
    <source>
        <dbReference type="Proteomes" id="UP000092482"/>
    </source>
</evidence>
<keyword evidence="2" id="KW-1185">Reference proteome</keyword>
<organism evidence="1 2">
    <name type="scientific">Serinicoccus hydrothermalis</name>
    <dbReference type="NCBI Taxonomy" id="1758689"/>
    <lineage>
        <taxon>Bacteria</taxon>
        <taxon>Bacillati</taxon>
        <taxon>Actinomycetota</taxon>
        <taxon>Actinomycetes</taxon>
        <taxon>Micrococcales</taxon>
        <taxon>Ornithinimicrobiaceae</taxon>
        <taxon>Serinicoccus</taxon>
    </lineage>
</organism>
<accession>A0A1B1NCB6</accession>
<proteinExistence type="predicted"/>
<dbReference type="KEGG" id="serj:SGUI_1670"/>
<gene>
    <name evidence="1" type="ORF">SGUI_1670</name>
</gene>
<name>A0A1B1NCB6_9MICO</name>
<evidence type="ECO:0000313" key="1">
    <source>
        <dbReference type="EMBL" id="ANS79066.1"/>
    </source>
</evidence>